<feature type="domain" description="Sugar-binding" evidence="5">
    <location>
        <begin position="74"/>
        <end position="319"/>
    </location>
</feature>
<keyword evidence="3" id="KW-0238">DNA-binding</keyword>
<reference evidence="6" key="1">
    <citation type="submission" date="2022-05" db="EMBL/GenBank/DDBJ databases">
        <title>Genomic analysis of Brachybacterium sp. CBA3104.</title>
        <authorList>
            <person name="Roh S.W."/>
            <person name="Kim Y.B."/>
            <person name="Kim Y."/>
        </authorList>
    </citation>
    <scope>NUCLEOTIDE SEQUENCE</scope>
    <source>
        <strain evidence="6">CBA3104</strain>
    </source>
</reference>
<evidence type="ECO:0000256" key="2">
    <source>
        <dbReference type="ARBA" id="ARBA00023015"/>
    </source>
</evidence>
<sequence>MVDMRRREESVSEELMTEVASAYYLEECSKTEIAHSTGLSRWQVARVLTEARDRGLVTIRVAVPEPPLGTAGVLAESLGVRRVIIAGRSAISPGEGSRWRSTHAVAAALAAYLSESVQPGESLGLGWSRVIECLPAELDRLAPCDVVQIAGALTFAGDRIGSVEVVRLVARIAEGTAHPIYAPLVAPSSEIATALMRTEEISRALGRAERVDHAVVGIGTWTSEGSSILPLLPVDLVRRTTAAGACAVISGRVLDQSGAALDAGSDGRIVGMTLQQLRQVPYVVGTCVGAHRVEAVRAAVRSGLIDTLVVDEPLAVALLDS</sequence>
<dbReference type="Proteomes" id="UP001055868">
    <property type="component" value="Chromosome"/>
</dbReference>
<protein>
    <recommendedName>
        <fullName evidence="5">Sugar-binding domain-containing protein</fullName>
    </recommendedName>
</protein>
<dbReference type="InterPro" id="IPR051054">
    <property type="entry name" value="SorC_transcr_regulators"/>
</dbReference>
<dbReference type="Gene3D" id="3.40.50.1360">
    <property type="match status" value="1"/>
</dbReference>
<organism evidence="6 7">
    <name type="scientific">Brachybacterium kimchii</name>
    <dbReference type="NCBI Taxonomy" id="2942909"/>
    <lineage>
        <taxon>Bacteria</taxon>
        <taxon>Bacillati</taxon>
        <taxon>Actinomycetota</taxon>
        <taxon>Actinomycetes</taxon>
        <taxon>Micrococcales</taxon>
        <taxon>Dermabacteraceae</taxon>
        <taxon>Brachybacterium</taxon>
    </lineage>
</organism>
<evidence type="ECO:0000313" key="6">
    <source>
        <dbReference type="EMBL" id="UQN28536.1"/>
    </source>
</evidence>
<dbReference type="SUPFAM" id="SSF100950">
    <property type="entry name" value="NagB/RpiA/CoA transferase-like"/>
    <property type="match status" value="1"/>
</dbReference>
<dbReference type="InterPro" id="IPR036388">
    <property type="entry name" value="WH-like_DNA-bd_sf"/>
</dbReference>
<evidence type="ECO:0000256" key="1">
    <source>
        <dbReference type="ARBA" id="ARBA00010466"/>
    </source>
</evidence>
<evidence type="ECO:0000313" key="7">
    <source>
        <dbReference type="Proteomes" id="UP001055868"/>
    </source>
</evidence>
<dbReference type="PANTHER" id="PTHR34294:SF1">
    <property type="entry name" value="TRANSCRIPTIONAL REGULATOR LSRR"/>
    <property type="match status" value="1"/>
</dbReference>
<dbReference type="PANTHER" id="PTHR34294">
    <property type="entry name" value="TRANSCRIPTIONAL REGULATOR-RELATED"/>
    <property type="match status" value="1"/>
</dbReference>
<dbReference type="Gene3D" id="1.10.10.10">
    <property type="entry name" value="Winged helix-like DNA-binding domain superfamily/Winged helix DNA-binding domain"/>
    <property type="match status" value="1"/>
</dbReference>
<comment type="similarity">
    <text evidence="1">Belongs to the SorC transcriptional regulatory family.</text>
</comment>
<dbReference type="InterPro" id="IPR007324">
    <property type="entry name" value="Sugar-bd_dom_put"/>
</dbReference>
<dbReference type="Pfam" id="PF04198">
    <property type="entry name" value="Sugar-bind"/>
    <property type="match status" value="1"/>
</dbReference>
<keyword evidence="7" id="KW-1185">Reference proteome</keyword>
<gene>
    <name evidence="6" type="ORF">M4486_12940</name>
</gene>
<evidence type="ECO:0000256" key="4">
    <source>
        <dbReference type="ARBA" id="ARBA00023163"/>
    </source>
</evidence>
<accession>A0ABY4N1W3</accession>
<proteinExistence type="inferred from homology"/>
<evidence type="ECO:0000256" key="3">
    <source>
        <dbReference type="ARBA" id="ARBA00023125"/>
    </source>
</evidence>
<dbReference type="EMBL" id="CP097218">
    <property type="protein sequence ID" value="UQN28536.1"/>
    <property type="molecule type" value="Genomic_DNA"/>
</dbReference>
<evidence type="ECO:0000259" key="5">
    <source>
        <dbReference type="Pfam" id="PF04198"/>
    </source>
</evidence>
<dbReference type="InterPro" id="IPR037171">
    <property type="entry name" value="NagB/RpiA_transferase-like"/>
</dbReference>
<dbReference type="RefSeq" id="WP_249477654.1">
    <property type="nucleotide sequence ID" value="NZ_CP097218.1"/>
</dbReference>
<name>A0ABY4N1W3_9MICO</name>
<keyword evidence="4" id="KW-0804">Transcription</keyword>
<keyword evidence="2" id="KW-0805">Transcription regulation</keyword>